<dbReference type="GO" id="GO:0005634">
    <property type="term" value="C:nucleus"/>
    <property type="evidence" value="ECO:0007669"/>
    <property type="project" value="TreeGrafter"/>
</dbReference>
<dbReference type="SMART" id="SM00584">
    <property type="entry name" value="TLDc"/>
    <property type="match status" value="1"/>
</dbReference>
<dbReference type="InterPro" id="IPR006571">
    <property type="entry name" value="TLDc_dom"/>
</dbReference>
<feature type="compositionally biased region" description="Basic and acidic residues" evidence="6">
    <location>
        <begin position="329"/>
        <end position="340"/>
    </location>
</feature>
<protein>
    <recommendedName>
        <fullName evidence="4">Restriction of telomere capping protein 5</fullName>
    </recommendedName>
</protein>
<evidence type="ECO:0000256" key="3">
    <source>
        <dbReference type="ARBA" id="ARBA00006731"/>
    </source>
</evidence>
<evidence type="ECO:0000256" key="1">
    <source>
        <dbReference type="ARBA" id="ARBA00002738"/>
    </source>
</evidence>
<dbReference type="GO" id="GO:0006979">
    <property type="term" value="P:response to oxidative stress"/>
    <property type="evidence" value="ECO:0007669"/>
    <property type="project" value="TreeGrafter"/>
</dbReference>
<evidence type="ECO:0000313" key="8">
    <source>
        <dbReference type="EMBL" id="ELQ37389.1"/>
    </source>
</evidence>
<feature type="compositionally biased region" description="Low complexity" evidence="6">
    <location>
        <begin position="348"/>
        <end position="358"/>
    </location>
</feature>
<evidence type="ECO:0000256" key="6">
    <source>
        <dbReference type="SAM" id="MobiDB-lite"/>
    </source>
</evidence>
<organism evidence="8">
    <name type="scientific">Pyricularia oryzae (strain Y34)</name>
    <name type="common">Rice blast fungus</name>
    <name type="synonym">Magnaporthe oryzae</name>
    <dbReference type="NCBI Taxonomy" id="1143189"/>
    <lineage>
        <taxon>Eukaryota</taxon>
        <taxon>Fungi</taxon>
        <taxon>Dikarya</taxon>
        <taxon>Ascomycota</taxon>
        <taxon>Pezizomycotina</taxon>
        <taxon>Sordariomycetes</taxon>
        <taxon>Sordariomycetidae</taxon>
        <taxon>Magnaporthales</taxon>
        <taxon>Pyriculariaceae</taxon>
        <taxon>Pyricularia</taxon>
    </lineage>
</organism>
<comment type="similarity">
    <text evidence="3">Belongs to the RTC5 family.</text>
</comment>
<evidence type="ECO:0000256" key="4">
    <source>
        <dbReference type="ARBA" id="ARBA00015163"/>
    </source>
</evidence>
<comment type="subcellular location">
    <subcellularLocation>
        <location evidence="2">Cytoplasm</location>
    </subcellularLocation>
</comment>
<proteinExistence type="inferred from homology"/>
<dbReference type="GO" id="GO:0005737">
    <property type="term" value="C:cytoplasm"/>
    <property type="evidence" value="ECO:0007669"/>
    <property type="project" value="UniProtKB-SubCell"/>
</dbReference>
<dbReference type="PANTHER" id="PTHR23354">
    <property type="entry name" value="NUCLEOLAR PROTEIN 7/ESTROGEN RECEPTOR COACTIVATOR-RELATED"/>
    <property type="match status" value="1"/>
</dbReference>
<dbReference type="AlphaFoldDB" id="A0AA97NVX1"/>
<reference evidence="8" key="1">
    <citation type="journal article" date="2012" name="PLoS Genet.">
        <title>Comparative analysis of the genomes of two field isolates of the rice blast fungus Magnaporthe oryzae.</title>
        <authorList>
            <person name="Xue M."/>
            <person name="Yang J."/>
            <person name="Li Z."/>
            <person name="Hu S."/>
            <person name="Yao N."/>
            <person name="Dean R.A."/>
            <person name="Zhao W."/>
            <person name="Shen M."/>
            <person name="Zhang H."/>
            <person name="Li C."/>
            <person name="Liu L."/>
            <person name="Cao L."/>
            <person name="Xu X."/>
            <person name="Xing Y."/>
            <person name="Hsiang T."/>
            <person name="Zhang Z."/>
            <person name="Xu J.R."/>
            <person name="Peng Y.L."/>
        </authorList>
    </citation>
    <scope>NUCLEOTIDE SEQUENCE</scope>
    <source>
        <strain evidence="8">Y34</strain>
    </source>
</reference>
<dbReference type="Pfam" id="PF07534">
    <property type="entry name" value="TLD"/>
    <property type="match status" value="1"/>
</dbReference>
<accession>A0AA97NVX1</accession>
<name>A0AA97NVX1_PYRO3</name>
<feature type="domain" description="TLDc" evidence="7">
    <location>
        <begin position="364"/>
        <end position="596"/>
    </location>
</feature>
<keyword evidence="5" id="KW-0963">Cytoplasm</keyword>
<dbReference type="PANTHER" id="PTHR23354:SF130">
    <property type="entry name" value="RESTRICTION OF TELOMERE CAPPING PROTEIN 5"/>
    <property type="match status" value="1"/>
</dbReference>
<comment type="function">
    <text evidence="1">May be involved in a process influencing telomere capping.</text>
</comment>
<evidence type="ECO:0000256" key="5">
    <source>
        <dbReference type="ARBA" id="ARBA00022490"/>
    </source>
</evidence>
<gene>
    <name evidence="8" type="ORF">OOU_Y34scaffold00597g15</name>
</gene>
<dbReference type="Proteomes" id="UP000011086">
    <property type="component" value="Unassembled WGS sequence"/>
</dbReference>
<dbReference type="EMBL" id="JH793940">
    <property type="protein sequence ID" value="ELQ37389.1"/>
    <property type="molecule type" value="Genomic_DNA"/>
</dbReference>
<sequence length="651" mass="71370">MGQDHSVEARPPPTHEEVVRHLVRQKQSLDILTEPTLSRPLHHQAGKFADKCYTPLEIYSLKDNFKSLADTVQDVKYLKEDTVARFLEIPDALRVTPVLFQSVSFLAAFPFLRDAPAVLGLEQLVIAITILTGRWKRVLKSPADRTKLLFKSLAVYDRKLSCATLTPVASPMAAEAKGASAGFAVDEAGDDDEAEDDGDDDLVLAAFESLDCVDAFRHGDAPPKIQGAMIPADNFVRLIMLLLLVAPLDPQERLSQYSDRLVGTELEDLHATAQCVVQAFLDVEEVPGLTWSRFRKILPVCCPFMFDAGFNALFSHFLFSKNIDFNKRKPTGSEEDRGEQPKLPQKATPSQSTLPQPLLPQAGSILNANILSQLSFFIPGDSLFRCLRLLYSGDEDGFSMGSFESKVFNWRAPTLLLVRGRRLDDHPDGTRESAFAASIPPRRFPNGGGGGTTENSDEIITFGAFIAQPWRHTHRECFGDDSSVLFQLGPVHDVFRASTMNRDYAGFVKPTGSGSSNHHGGIMFGCPAPSPSKASSATGALVALGSVSLFLDSSFEFGVFTHDHTSRGGAYAGSTSRPRNFQERFAVNCLEVWGCGGDEESKRQAERWAWEAREAEARRKINLGTGDLEADRALLEMAGLVGQNRSGGSMI</sequence>
<dbReference type="PROSITE" id="PS51886">
    <property type="entry name" value="TLDC"/>
    <property type="match status" value="1"/>
</dbReference>
<feature type="region of interest" description="Disordered" evidence="6">
    <location>
        <begin position="329"/>
        <end position="358"/>
    </location>
</feature>
<evidence type="ECO:0000259" key="7">
    <source>
        <dbReference type="PROSITE" id="PS51886"/>
    </source>
</evidence>
<evidence type="ECO:0000256" key="2">
    <source>
        <dbReference type="ARBA" id="ARBA00004496"/>
    </source>
</evidence>
<feature type="region of interest" description="Disordered" evidence="6">
    <location>
        <begin position="428"/>
        <end position="453"/>
    </location>
</feature>